<keyword evidence="3" id="KW-0378">Hydrolase</keyword>
<reference evidence="3 4" key="1">
    <citation type="submission" date="2023-07" db="EMBL/GenBank/DDBJ databases">
        <title>Genomic Encyclopedia of Type Strains, Phase IV (KMG-IV): sequencing the most valuable type-strain genomes for metagenomic binning, comparative biology and taxonomic classification.</title>
        <authorList>
            <person name="Goeker M."/>
        </authorList>
    </citation>
    <scope>NUCLEOTIDE SEQUENCE [LARGE SCALE GENOMIC DNA]</scope>
    <source>
        <strain evidence="3 4">DSM 4006</strain>
    </source>
</reference>
<dbReference type="InterPro" id="IPR011856">
    <property type="entry name" value="tRNA_endonuc-like_dom_sf"/>
</dbReference>
<keyword evidence="4" id="KW-1185">Reference proteome</keyword>
<dbReference type="RefSeq" id="WP_274455666.1">
    <property type="nucleotide sequence ID" value="NZ_CP067097.1"/>
</dbReference>
<dbReference type="PANTHER" id="PTHR30015:SF6">
    <property type="entry name" value="SLL1429 PROTEIN"/>
    <property type="match status" value="1"/>
</dbReference>
<gene>
    <name evidence="3" type="ORF">J2S03_000052</name>
</gene>
<dbReference type="EMBL" id="JAUSTP010000001">
    <property type="protein sequence ID" value="MDQ0188248.1"/>
    <property type="molecule type" value="Genomic_DNA"/>
</dbReference>
<sequence length="185" mass="20148">MGVILGWLVCIGLCIGLPPLGIPLLIVVIVVSAARRRQRKIKARQQEAARVDRVLKSNINEIDQMTGIQFEQYLCEVFKRSGYKVQLTSTTGDFGADLLVELKDGRKVAVQAKRYSQSVGVDAVQEVYSAVSYYGASKGVVITNNGFTKAAMQLAAKNGVILIGRKNLMAMALGERKLTAFLPAM</sequence>
<keyword evidence="1" id="KW-0472">Membrane</keyword>
<protein>
    <submittedName>
        <fullName evidence="3">HJR/Mrr/RecB family endonuclease</fullName>
    </submittedName>
</protein>
<keyword evidence="3" id="KW-0540">Nuclease</keyword>
<dbReference type="Proteomes" id="UP001232973">
    <property type="component" value="Unassembled WGS sequence"/>
</dbReference>
<dbReference type="InterPro" id="IPR052906">
    <property type="entry name" value="Type_IV_Methyl-Rstrct_Enzyme"/>
</dbReference>
<accession>A0ABT9XD86</accession>
<comment type="caution">
    <text evidence="3">The sequence shown here is derived from an EMBL/GenBank/DDBJ whole genome shotgun (WGS) entry which is preliminary data.</text>
</comment>
<evidence type="ECO:0000313" key="3">
    <source>
        <dbReference type="EMBL" id="MDQ0188248.1"/>
    </source>
</evidence>
<evidence type="ECO:0000256" key="1">
    <source>
        <dbReference type="SAM" id="Phobius"/>
    </source>
</evidence>
<dbReference type="Gene3D" id="3.40.1350.10">
    <property type="match status" value="1"/>
</dbReference>
<keyword evidence="1" id="KW-1133">Transmembrane helix</keyword>
<keyword evidence="3" id="KW-0255">Endonuclease</keyword>
<dbReference type="InterPro" id="IPR011335">
    <property type="entry name" value="Restrct_endonuc-II-like"/>
</dbReference>
<dbReference type="InterPro" id="IPR007560">
    <property type="entry name" value="Restrct_endonuc_IV_Mrr"/>
</dbReference>
<organism evidence="3 4">
    <name type="scientific">Alicyclobacillus cycloheptanicus</name>
    <dbReference type="NCBI Taxonomy" id="1457"/>
    <lineage>
        <taxon>Bacteria</taxon>
        <taxon>Bacillati</taxon>
        <taxon>Bacillota</taxon>
        <taxon>Bacilli</taxon>
        <taxon>Bacillales</taxon>
        <taxon>Alicyclobacillaceae</taxon>
        <taxon>Alicyclobacillus</taxon>
    </lineage>
</organism>
<evidence type="ECO:0000313" key="4">
    <source>
        <dbReference type="Proteomes" id="UP001232973"/>
    </source>
</evidence>
<feature type="transmembrane region" description="Helical" evidence="1">
    <location>
        <begin position="6"/>
        <end position="34"/>
    </location>
</feature>
<dbReference type="SUPFAM" id="SSF52980">
    <property type="entry name" value="Restriction endonuclease-like"/>
    <property type="match status" value="1"/>
</dbReference>
<proteinExistence type="predicted"/>
<keyword evidence="1" id="KW-0812">Transmembrane</keyword>
<dbReference type="GO" id="GO:0004519">
    <property type="term" value="F:endonuclease activity"/>
    <property type="evidence" value="ECO:0007669"/>
    <property type="project" value="UniProtKB-KW"/>
</dbReference>
<name>A0ABT9XD86_9BACL</name>
<dbReference type="PANTHER" id="PTHR30015">
    <property type="entry name" value="MRR RESTRICTION SYSTEM PROTEIN"/>
    <property type="match status" value="1"/>
</dbReference>
<dbReference type="Pfam" id="PF04471">
    <property type="entry name" value="Mrr_cat"/>
    <property type="match status" value="1"/>
</dbReference>
<feature type="domain" description="Restriction endonuclease type IV Mrr" evidence="2">
    <location>
        <begin position="62"/>
        <end position="171"/>
    </location>
</feature>
<evidence type="ECO:0000259" key="2">
    <source>
        <dbReference type="Pfam" id="PF04471"/>
    </source>
</evidence>